<dbReference type="STRING" id="945553.A0A0D2LP46"/>
<dbReference type="OMA" id="IEWAADF"/>
<name>A0A0D2LP46_HYPSF</name>
<gene>
    <name evidence="2" type="ORF">HYPSUDRAFT_152903</name>
</gene>
<dbReference type="AlphaFoldDB" id="A0A0D2LP46"/>
<feature type="compositionally biased region" description="Low complexity" evidence="1">
    <location>
        <begin position="69"/>
        <end position="84"/>
    </location>
</feature>
<sequence>MEIVWASQLNADGSRRRPPPSAMHGWLAKMRGTLLGDEALRSRGMREMKEAASLRKRRALIKKQRSATGKSIFSFLGFSSSGPSQKPKVLQQRSPPSRRTTHDSHKSGRSSRPPPHPTGASHRSSHRSTRRTQDSQTSRGGQRRSSRK</sequence>
<feature type="compositionally biased region" description="Basic residues" evidence="1">
    <location>
        <begin position="54"/>
        <end position="65"/>
    </location>
</feature>
<protein>
    <submittedName>
        <fullName evidence="2">Uncharacterized protein</fullName>
    </submittedName>
</protein>
<keyword evidence="3" id="KW-1185">Reference proteome</keyword>
<proteinExistence type="predicted"/>
<feature type="region of interest" description="Disordered" evidence="1">
    <location>
        <begin position="49"/>
        <end position="148"/>
    </location>
</feature>
<evidence type="ECO:0000256" key="1">
    <source>
        <dbReference type="SAM" id="MobiDB-lite"/>
    </source>
</evidence>
<organism evidence="2 3">
    <name type="scientific">Hypholoma sublateritium (strain FD-334 SS-4)</name>
    <dbReference type="NCBI Taxonomy" id="945553"/>
    <lineage>
        <taxon>Eukaryota</taxon>
        <taxon>Fungi</taxon>
        <taxon>Dikarya</taxon>
        <taxon>Basidiomycota</taxon>
        <taxon>Agaricomycotina</taxon>
        <taxon>Agaricomycetes</taxon>
        <taxon>Agaricomycetidae</taxon>
        <taxon>Agaricales</taxon>
        <taxon>Agaricineae</taxon>
        <taxon>Strophariaceae</taxon>
        <taxon>Hypholoma</taxon>
    </lineage>
</organism>
<dbReference type="Proteomes" id="UP000054270">
    <property type="component" value="Unassembled WGS sequence"/>
</dbReference>
<evidence type="ECO:0000313" key="3">
    <source>
        <dbReference type="Proteomes" id="UP000054270"/>
    </source>
</evidence>
<accession>A0A0D2LP46</accession>
<feature type="region of interest" description="Disordered" evidence="1">
    <location>
        <begin position="1"/>
        <end position="24"/>
    </location>
</feature>
<evidence type="ECO:0000313" key="2">
    <source>
        <dbReference type="EMBL" id="KJA29842.1"/>
    </source>
</evidence>
<dbReference type="OrthoDB" id="3256715at2759"/>
<reference evidence="3" key="1">
    <citation type="submission" date="2014-04" db="EMBL/GenBank/DDBJ databases">
        <title>Evolutionary Origins and Diversification of the Mycorrhizal Mutualists.</title>
        <authorList>
            <consortium name="DOE Joint Genome Institute"/>
            <consortium name="Mycorrhizal Genomics Consortium"/>
            <person name="Kohler A."/>
            <person name="Kuo A."/>
            <person name="Nagy L.G."/>
            <person name="Floudas D."/>
            <person name="Copeland A."/>
            <person name="Barry K.W."/>
            <person name="Cichocki N."/>
            <person name="Veneault-Fourrey C."/>
            <person name="LaButti K."/>
            <person name="Lindquist E.A."/>
            <person name="Lipzen A."/>
            <person name="Lundell T."/>
            <person name="Morin E."/>
            <person name="Murat C."/>
            <person name="Riley R."/>
            <person name="Ohm R."/>
            <person name="Sun H."/>
            <person name="Tunlid A."/>
            <person name="Henrissat B."/>
            <person name="Grigoriev I.V."/>
            <person name="Hibbett D.S."/>
            <person name="Martin F."/>
        </authorList>
    </citation>
    <scope>NUCLEOTIDE SEQUENCE [LARGE SCALE GENOMIC DNA]</scope>
    <source>
        <strain evidence="3">FD-334 SS-4</strain>
    </source>
</reference>
<dbReference type="EMBL" id="KN817518">
    <property type="protein sequence ID" value="KJA29842.1"/>
    <property type="molecule type" value="Genomic_DNA"/>
</dbReference>